<gene>
    <name evidence="8" type="ORF">AUK05_02730</name>
</gene>
<dbReference type="Proteomes" id="UP000182344">
    <property type="component" value="Unassembled WGS sequence"/>
</dbReference>
<dbReference type="InterPro" id="IPR004477">
    <property type="entry name" value="ComEC_N"/>
</dbReference>
<keyword evidence="5 6" id="KW-0472">Membrane</keyword>
<evidence type="ECO:0000313" key="8">
    <source>
        <dbReference type="EMBL" id="OIP86814.1"/>
    </source>
</evidence>
<organism evidence="8 9">
    <name type="scientific">Candidatus Shapirobacteria bacterium CG2_30_35_20</name>
    <dbReference type="NCBI Taxonomy" id="1805376"/>
    <lineage>
        <taxon>Bacteria</taxon>
        <taxon>Candidatus Shapironibacteriota</taxon>
    </lineage>
</organism>
<dbReference type="InterPro" id="IPR052159">
    <property type="entry name" value="Competence_DNA_uptake"/>
</dbReference>
<evidence type="ECO:0000256" key="4">
    <source>
        <dbReference type="ARBA" id="ARBA00022989"/>
    </source>
</evidence>
<accession>A0A1J5I355</accession>
<dbReference type="EMBL" id="MNZO01000040">
    <property type="protein sequence ID" value="OIP86814.1"/>
    <property type="molecule type" value="Genomic_DNA"/>
</dbReference>
<feature type="transmembrane region" description="Helical" evidence="6">
    <location>
        <begin position="45"/>
        <end position="65"/>
    </location>
</feature>
<dbReference type="STRING" id="1805376.AUK05_02730"/>
<feature type="transmembrane region" description="Helical" evidence="6">
    <location>
        <begin position="171"/>
        <end position="190"/>
    </location>
</feature>
<sequence>MIKSYLVEVIAKYLPNQQSSMLVAMLFGDVSGVSKEFYQQMVATGLIHILVVSGSNLMIVVKGLIELLAQWIGRKRSIVVGIMMGWLYVNLIGWQIPAIRAVVMVTIMYLGQFLGRKTNFLRMIVLVILIMVVADYRVLGSVSFWMSFLAFVAVSQNNDEGVIKTTLRVNLYLLPLLAFKFGSLSLIAPISNLMTLFLVETITVLGFVGIIFQPLLWLLYPLLVYVQKVVEILSIPSWVQLRISFNIWMMIGSYLMGIGYYMRKKHV</sequence>
<dbReference type="PANTHER" id="PTHR30619">
    <property type="entry name" value="DNA INTERNALIZATION/COMPETENCE PROTEIN COMEC/REC2"/>
    <property type="match status" value="1"/>
</dbReference>
<name>A0A1J5I355_9BACT</name>
<dbReference type="Pfam" id="PF03772">
    <property type="entry name" value="Competence"/>
    <property type="match status" value="1"/>
</dbReference>
<evidence type="ECO:0000256" key="6">
    <source>
        <dbReference type="SAM" id="Phobius"/>
    </source>
</evidence>
<evidence type="ECO:0000313" key="9">
    <source>
        <dbReference type="Proteomes" id="UP000182344"/>
    </source>
</evidence>
<protein>
    <recommendedName>
        <fullName evidence="7">ComEC/Rec2-related protein domain-containing protein</fullName>
    </recommendedName>
</protein>
<feature type="transmembrane region" description="Helical" evidence="6">
    <location>
        <begin position="243"/>
        <end position="262"/>
    </location>
</feature>
<evidence type="ECO:0000256" key="5">
    <source>
        <dbReference type="ARBA" id="ARBA00023136"/>
    </source>
</evidence>
<feature type="transmembrane region" description="Helical" evidence="6">
    <location>
        <begin position="123"/>
        <end position="151"/>
    </location>
</feature>
<comment type="caution">
    <text evidence="8">The sequence shown here is derived from an EMBL/GenBank/DDBJ whole genome shotgun (WGS) entry which is preliminary data.</text>
</comment>
<keyword evidence="4 6" id="KW-1133">Transmembrane helix</keyword>
<proteinExistence type="predicted"/>
<reference evidence="8 9" key="1">
    <citation type="journal article" date="2016" name="Environ. Microbiol.">
        <title>Genomic resolution of a cold subsurface aquifer community provides metabolic insights for novel microbes adapted to high CO concentrations.</title>
        <authorList>
            <person name="Probst A.J."/>
            <person name="Castelle C.J."/>
            <person name="Singh A."/>
            <person name="Brown C.T."/>
            <person name="Anantharaman K."/>
            <person name="Sharon I."/>
            <person name="Hug L.A."/>
            <person name="Burstein D."/>
            <person name="Emerson J.B."/>
            <person name="Thomas B.C."/>
            <person name="Banfield J.F."/>
        </authorList>
    </citation>
    <scope>NUCLEOTIDE SEQUENCE [LARGE SCALE GENOMIC DNA]</scope>
    <source>
        <strain evidence="8">CG2_30_35_20</strain>
    </source>
</reference>
<dbReference type="GO" id="GO:0005886">
    <property type="term" value="C:plasma membrane"/>
    <property type="evidence" value="ECO:0007669"/>
    <property type="project" value="UniProtKB-SubCell"/>
</dbReference>
<feature type="domain" description="ComEC/Rec2-related protein" evidence="7">
    <location>
        <begin position="25"/>
        <end position="258"/>
    </location>
</feature>
<evidence type="ECO:0000256" key="2">
    <source>
        <dbReference type="ARBA" id="ARBA00022475"/>
    </source>
</evidence>
<comment type="subcellular location">
    <subcellularLocation>
        <location evidence="1">Cell membrane</location>
        <topology evidence="1">Multi-pass membrane protein</topology>
    </subcellularLocation>
</comment>
<dbReference type="PANTHER" id="PTHR30619:SF7">
    <property type="entry name" value="BETA-LACTAMASE DOMAIN PROTEIN"/>
    <property type="match status" value="1"/>
</dbReference>
<feature type="transmembrane region" description="Helical" evidence="6">
    <location>
        <begin position="85"/>
        <end position="111"/>
    </location>
</feature>
<evidence type="ECO:0000256" key="3">
    <source>
        <dbReference type="ARBA" id="ARBA00022692"/>
    </source>
</evidence>
<keyword evidence="3 6" id="KW-0812">Transmembrane</keyword>
<dbReference type="NCBIfam" id="TIGR00360">
    <property type="entry name" value="ComEC_N-term"/>
    <property type="match status" value="1"/>
</dbReference>
<evidence type="ECO:0000256" key="1">
    <source>
        <dbReference type="ARBA" id="ARBA00004651"/>
    </source>
</evidence>
<evidence type="ECO:0000259" key="7">
    <source>
        <dbReference type="Pfam" id="PF03772"/>
    </source>
</evidence>
<feature type="transmembrane region" description="Helical" evidence="6">
    <location>
        <begin position="202"/>
        <end position="223"/>
    </location>
</feature>
<dbReference type="AlphaFoldDB" id="A0A1J5I355"/>
<keyword evidence="2" id="KW-1003">Cell membrane</keyword>